<dbReference type="GeneID" id="71777443"/>
<gene>
    <name evidence="2" type="ORF">TERG_12181</name>
</gene>
<evidence type="ECO:0000256" key="1">
    <source>
        <dbReference type="SAM" id="MobiDB-lite"/>
    </source>
</evidence>
<feature type="compositionally biased region" description="Polar residues" evidence="1">
    <location>
        <begin position="21"/>
        <end position="39"/>
    </location>
</feature>
<dbReference type="Proteomes" id="UP000008864">
    <property type="component" value="Unassembled WGS sequence"/>
</dbReference>
<dbReference type="RefSeq" id="XP_047606396.1">
    <property type="nucleotide sequence ID" value="XM_047751177.1"/>
</dbReference>
<name>A0A080WND3_TRIRC</name>
<dbReference type="AlphaFoldDB" id="A0A080WND3"/>
<proteinExistence type="predicted"/>
<reference evidence="3" key="1">
    <citation type="journal article" date="2012" name="MBio">
        <title>Comparative genome analysis of Trichophyton rubrum and related dermatophytes reveals candidate genes involved in infection.</title>
        <authorList>
            <person name="Martinez D.A."/>
            <person name="Oliver B.G."/>
            <person name="Graeser Y."/>
            <person name="Goldberg J.M."/>
            <person name="Li W."/>
            <person name="Martinez-Rossi N.M."/>
            <person name="Monod M."/>
            <person name="Shelest E."/>
            <person name="Barton R.C."/>
            <person name="Birch E."/>
            <person name="Brakhage A.A."/>
            <person name="Chen Z."/>
            <person name="Gurr S.J."/>
            <person name="Heiman D."/>
            <person name="Heitman J."/>
            <person name="Kosti I."/>
            <person name="Rossi A."/>
            <person name="Saif S."/>
            <person name="Samalova M."/>
            <person name="Saunders C.W."/>
            <person name="Shea T."/>
            <person name="Summerbell R.C."/>
            <person name="Xu J."/>
            <person name="Young S."/>
            <person name="Zeng Q."/>
            <person name="Birren B.W."/>
            <person name="Cuomo C.A."/>
            <person name="White T.C."/>
        </authorList>
    </citation>
    <scope>NUCLEOTIDE SEQUENCE [LARGE SCALE GENOMIC DNA]</scope>
    <source>
        <strain evidence="3">ATCC MYA-4607 / CBS 118892</strain>
    </source>
</reference>
<feature type="region of interest" description="Disordered" evidence="1">
    <location>
        <begin position="21"/>
        <end position="40"/>
    </location>
</feature>
<dbReference type="InParanoid" id="A0A080WND3"/>
<protein>
    <submittedName>
        <fullName evidence="2">Uncharacterized protein</fullName>
    </submittedName>
</protein>
<accession>A0A080WND3</accession>
<evidence type="ECO:0000313" key="2">
    <source>
        <dbReference type="EMBL" id="KFL61720.1"/>
    </source>
</evidence>
<sequence>MAHEIELPRWTAVQRLSSPWSGTTPSRLHTSLGSKSNTMRWCGGPRPASAALIQEVSQPRAMAIGDLLPVIIDMSRSIATVQARCAGSTYCTAAKKRQTVSSCSTPAMVTFRFELAPAGGQEEGYA</sequence>
<keyword evidence="3" id="KW-1185">Reference proteome</keyword>
<dbReference type="EMBL" id="GG700652">
    <property type="protein sequence ID" value="KFL61720.1"/>
    <property type="molecule type" value="Genomic_DNA"/>
</dbReference>
<evidence type="ECO:0000313" key="3">
    <source>
        <dbReference type="Proteomes" id="UP000008864"/>
    </source>
</evidence>
<organism evidence="2 3">
    <name type="scientific">Trichophyton rubrum (strain ATCC MYA-4607 / CBS 118892)</name>
    <name type="common">Athlete's foot fungus</name>
    <dbReference type="NCBI Taxonomy" id="559305"/>
    <lineage>
        <taxon>Eukaryota</taxon>
        <taxon>Fungi</taxon>
        <taxon>Dikarya</taxon>
        <taxon>Ascomycota</taxon>
        <taxon>Pezizomycotina</taxon>
        <taxon>Eurotiomycetes</taxon>
        <taxon>Eurotiomycetidae</taxon>
        <taxon>Onygenales</taxon>
        <taxon>Arthrodermataceae</taxon>
        <taxon>Trichophyton</taxon>
    </lineage>
</organism>
<dbReference type="VEuPathDB" id="FungiDB:TERG_12181"/>
<dbReference type="HOGENOM" id="CLU_1983159_0_0_1"/>